<dbReference type="Gene3D" id="3.40.140.30">
    <property type="entry name" value="Hypothetical protein TM1506"/>
    <property type="match status" value="1"/>
</dbReference>
<dbReference type="InterPro" id="IPR015067">
    <property type="entry name" value="DUF1893_TM1506-like"/>
</dbReference>
<comment type="caution">
    <text evidence="1">The sequence shown here is derived from an EMBL/GenBank/DDBJ whole genome shotgun (WGS) entry which is preliminary data.</text>
</comment>
<dbReference type="InterPro" id="IPR037081">
    <property type="entry name" value="Hyp_TM1506"/>
</dbReference>
<dbReference type="Pfam" id="PF08973">
    <property type="entry name" value="TM1506"/>
    <property type="match status" value="1"/>
</dbReference>
<dbReference type="SUPFAM" id="SSF53927">
    <property type="entry name" value="Cytidine deaminase-like"/>
    <property type="match status" value="1"/>
</dbReference>
<sequence>MNNLDLAKTTLLENSYSIVVVKENKVVNTSNKNGLIPILDLYNNDKSLLNEASVADKVIGKAAALLLIEAGIKELYTDLISENAISILDDTNIKYTYKTKVKEIRNRDNTGRCPMEELALASTNADELLAKIKEKFNK</sequence>
<accession>A0ABW9MV79</accession>
<keyword evidence="2" id="KW-1185">Reference proteome</keyword>
<dbReference type="RefSeq" id="WP_394019123.1">
    <property type="nucleotide sequence ID" value="NZ_JBGMEH010000002.1"/>
</dbReference>
<dbReference type="Proteomes" id="UP001638015">
    <property type="component" value="Unassembled WGS sequence"/>
</dbReference>
<dbReference type="InterPro" id="IPR016193">
    <property type="entry name" value="Cytidine_deaminase-like"/>
</dbReference>
<proteinExistence type="predicted"/>
<protein>
    <submittedName>
        <fullName evidence="1">DUF1893 domain-containing protein</fullName>
    </submittedName>
</protein>
<organism evidence="1 2">
    <name type="scientific">Anaerococcus cruorum</name>
    <dbReference type="NCBI Taxonomy" id="3115617"/>
    <lineage>
        <taxon>Bacteria</taxon>
        <taxon>Bacillati</taxon>
        <taxon>Bacillota</taxon>
        <taxon>Tissierellia</taxon>
        <taxon>Tissierellales</taxon>
        <taxon>Peptoniphilaceae</taxon>
        <taxon>Anaerococcus</taxon>
    </lineage>
</organism>
<gene>
    <name evidence="1" type="ORF">ACCQ40_02950</name>
</gene>
<evidence type="ECO:0000313" key="1">
    <source>
        <dbReference type="EMBL" id="MFO3715747.1"/>
    </source>
</evidence>
<dbReference type="EMBL" id="JBGMEH010000002">
    <property type="protein sequence ID" value="MFO3715747.1"/>
    <property type="molecule type" value="Genomic_DNA"/>
</dbReference>
<evidence type="ECO:0000313" key="2">
    <source>
        <dbReference type="Proteomes" id="UP001638015"/>
    </source>
</evidence>
<reference evidence="1 2" key="1">
    <citation type="journal article" date="2025" name="Anaerobe">
        <title>Description of Anaerococcus kampingiae sp. nov., Anaerococcus groningensis sp. nov., Anaerococcus martiniensis sp. nov., and Anaerococcus cruorum sp. nov., isolated from human clinical specimens.</title>
        <authorList>
            <person name="Boiten K.E."/>
            <person name="Meijer J."/>
            <person name="van Wezel E.M."/>
            <person name="Veloo A.C.M."/>
        </authorList>
    </citation>
    <scope>NUCLEOTIDE SEQUENCE [LARGE SCALE GENOMIC DNA]</scope>
    <source>
        <strain evidence="1 2">ENR1039</strain>
    </source>
</reference>
<name>A0ABW9MV79_9FIRM</name>